<feature type="compositionally biased region" description="Polar residues" evidence="1">
    <location>
        <begin position="624"/>
        <end position="634"/>
    </location>
</feature>
<protein>
    <recommendedName>
        <fullName evidence="3">DUF4832 domain-containing protein</fullName>
    </recommendedName>
</protein>
<evidence type="ECO:0000313" key="5">
    <source>
        <dbReference type="Proteomes" id="UP000070457"/>
    </source>
</evidence>
<keyword evidence="2" id="KW-1133">Transmembrane helix</keyword>
<dbReference type="SUPFAM" id="SSF51445">
    <property type="entry name" value="(Trans)glycosidases"/>
    <property type="match status" value="1"/>
</dbReference>
<feature type="domain" description="DUF4832" evidence="3">
    <location>
        <begin position="338"/>
        <end position="458"/>
    </location>
</feature>
<reference evidence="4 5" key="1">
    <citation type="submission" date="2015-02" db="EMBL/GenBank/DDBJ databases">
        <title>Improved understanding of the partial-nitritation anammox process through 23 genomes representing the majority of the microbial community.</title>
        <authorList>
            <person name="Speth D.R."/>
            <person name="In T Zandt M."/>
            <person name="Guerrero Cruz S."/>
            <person name="Jetten M.S."/>
            <person name="Dutilh B.E."/>
        </authorList>
    </citation>
    <scope>NUCLEOTIDE SEQUENCE [LARGE SCALE GENOMIC DNA]</scope>
    <source>
        <strain evidence="4">OLB20</strain>
    </source>
</reference>
<proteinExistence type="predicted"/>
<sequence>MLSTLTLLTAGAIIVSLLPTGFLNSDTQALTGEMVVTTRGGYISNPGIGWQYMDSSDTSILPETVAYPDRADISWQTINTAQGVYDFSQIDTRLAQARSQGKQLSFRIYTMRGESFGGHQVPSWAVSAGVPIINGQPDYHSCVYQQYWNDMVQALRQRYDGNPDIAYIDISGYGNFNEWSWQDDFTEFDTTPATPSTLDGHARKRLIDMFLGGSSSSHQCKNQSGQVVTVSYSHTGFSSTQLLMPWAGIRHSVKYAFDKSPTVGFRHDCLGRTGPADMTQPEIQEAFGTRWAAAPVVYELCAIDWNNATFRQNVADVLAFSHASLVHDNPNGSAEPKATISQLMQPLGYRYTVKRGSFSQEVAQGGTVSVSAVWHNSGLAPSYLRTGQNFAAYTGLLSSDGSLITESLLAEDIETWMPAHPSTAAAPEYQTDADLSVPLSLPAGEYQLAVFMKDRRTGSNIQLDLSNTIGDNYYPVGTVTIAENSTTPTVTPSPTQSPSPTPSPETSPEPSMTPSPTATPTPEVTATATPTVTPSAAVTGTPTPSATPVPTATQTATPTPTPTPSPTTVAPTQPAIGAPSPTPSPSVTPSQSSANRPAQNGSPIPTATVMPDDESQDTEPLRPTVTQGQVTDTPVAQDDDSQTEQDLIANNGGNETGLPGLHVLLGILCGSLSAIFLLLFLFARTKRSRSNPL</sequence>
<gene>
    <name evidence="4" type="ORF">TR69_WS6001000035</name>
</gene>
<dbReference type="Gene3D" id="3.20.20.80">
    <property type="entry name" value="Glycosidases"/>
    <property type="match status" value="1"/>
</dbReference>
<dbReference type="InterPro" id="IPR017853">
    <property type="entry name" value="GH"/>
</dbReference>
<feature type="compositionally biased region" description="Polar residues" evidence="1">
    <location>
        <begin position="594"/>
        <end position="605"/>
    </location>
</feature>
<feature type="compositionally biased region" description="Low complexity" evidence="1">
    <location>
        <begin position="566"/>
        <end position="575"/>
    </location>
</feature>
<comment type="caution">
    <text evidence="4">The sequence shown here is derived from an EMBL/GenBank/DDBJ whole genome shotgun (WGS) entry which is preliminary data.</text>
</comment>
<feature type="compositionally biased region" description="Low complexity" evidence="1">
    <location>
        <begin position="485"/>
        <end position="494"/>
    </location>
</feature>
<feature type="compositionally biased region" description="Pro residues" evidence="1">
    <location>
        <begin position="495"/>
        <end position="519"/>
    </location>
</feature>
<dbReference type="Pfam" id="PF16116">
    <property type="entry name" value="DUF4832"/>
    <property type="match status" value="1"/>
</dbReference>
<dbReference type="PATRIC" id="fig|1617426.3.peg.36"/>
<evidence type="ECO:0000256" key="1">
    <source>
        <dbReference type="SAM" id="MobiDB-lite"/>
    </source>
</evidence>
<accession>A0A136M117</accession>
<dbReference type="STRING" id="1617426.TR69_WS6001000035"/>
<evidence type="ECO:0000259" key="3">
    <source>
        <dbReference type="Pfam" id="PF16116"/>
    </source>
</evidence>
<feature type="region of interest" description="Disordered" evidence="1">
    <location>
        <begin position="484"/>
        <end position="651"/>
    </location>
</feature>
<name>A0A136M117_9BACT</name>
<feature type="compositionally biased region" description="Low complexity" evidence="1">
    <location>
        <begin position="520"/>
        <end position="558"/>
    </location>
</feature>
<organism evidence="4 5">
    <name type="scientific">candidate division WS6 bacterium OLB20</name>
    <dbReference type="NCBI Taxonomy" id="1617426"/>
    <lineage>
        <taxon>Bacteria</taxon>
        <taxon>Candidatus Dojkabacteria</taxon>
    </lineage>
</organism>
<dbReference type="AlphaFoldDB" id="A0A136M117"/>
<feature type="transmembrane region" description="Helical" evidence="2">
    <location>
        <begin position="661"/>
        <end position="683"/>
    </location>
</feature>
<evidence type="ECO:0000256" key="2">
    <source>
        <dbReference type="SAM" id="Phobius"/>
    </source>
</evidence>
<evidence type="ECO:0000313" key="4">
    <source>
        <dbReference type="EMBL" id="KXK27591.1"/>
    </source>
</evidence>
<keyword evidence="2" id="KW-0812">Transmembrane</keyword>
<dbReference type="InterPro" id="IPR032267">
    <property type="entry name" value="DUF4832"/>
</dbReference>
<keyword evidence="2" id="KW-0472">Membrane</keyword>
<dbReference type="EMBL" id="JYNZ01000001">
    <property type="protein sequence ID" value="KXK27591.1"/>
    <property type="molecule type" value="Genomic_DNA"/>
</dbReference>
<dbReference type="Proteomes" id="UP000070457">
    <property type="component" value="Unassembled WGS sequence"/>
</dbReference>